<comment type="subcellular location">
    <subcellularLocation>
        <location evidence="1">Nucleus</location>
    </subcellularLocation>
</comment>
<evidence type="ECO:0000256" key="5">
    <source>
        <dbReference type="ARBA" id="ARBA00022833"/>
    </source>
</evidence>
<sequence>MTDENHDTNYSEFPRHIVCASTSNSMKYKRLEDEDALYQCLSKNYTSDSDVSELECSFPKVYEVLNVETSELADSLSCKKVKLTKGNLLRCSESQHKNEPHRRYKAKNKCEKEIKNKRIKPDVDVQSDSEMETETTVKKEKGGNLLHDIIIEEETNSYEASEDCTSDDEGRHNLPSKRRRTPSGSSIPVYECMFEGCNKEFTRPYRLMEHQRQHTGERPHRCTIEGCDRTYTRKQHLRRHMATSHQKLNLKENFKCNECGKILGNKYSLAKHCFRAHVRANYKCKDCGQTFRKQQHLRTHMYSHNGIEPYKCDYPGCELRFLVPSKLKRHAIVHAKGRYVCPIEECSQPFDKYTQLQKHLSFSHPKVCDVCGRNFKQLRHLKVHRKTHEDVREAFFCPVANCDCCFYDERNLTKHIREKHERSNIYQCGICDVRLSSKQKLAYHVTIHSPSYKRNYESQKPRKPRKDKGISKTDYACLLSGIAPQDIKPLVSKEIEVSSSQELPSTSKLACHEKENLPNKMSALSSLLQEPVIGYIQQSRRVNENMSQPILSEDDMEKLVLSSDDAVDRDSESVIIAGCGT</sequence>
<dbReference type="SUPFAM" id="SSF57667">
    <property type="entry name" value="beta-beta-alpha zinc fingers"/>
    <property type="match status" value="5"/>
</dbReference>
<feature type="domain" description="C2H2-type" evidence="10">
    <location>
        <begin position="254"/>
        <end position="282"/>
    </location>
</feature>
<evidence type="ECO:0000256" key="7">
    <source>
        <dbReference type="ARBA" id="ARBA00023242"/>
    </source>
</evidence>
<feature type="domain" description="C2H2-type" evidence="10">
    <location>
        <begin position="220"/>
        <end position="245"/>
    </location>
</feature>
<dbReference type="PROSITE" id="PS50157">
    <property type="entry name" value="ZINC_FINGER_C2H2_2"/>
    <property type="match status" value="9"/>
</dbReference>
<feature type="region of interest" description="Disordered" evidence="9">
    <location>
        <begin position="157"/>
        <end position="185"/>
    </location>
</feature>
<feature type="domain" description="C2H2-type" evidence="10">
    <location>
        <begin position="310"/>
        <end position="339"/>
    </location>
</feature>
<dbReference type="InterPro" id="IPR013087">
    <property type="entry name" value="Znf_C2H2_type"/>
</dbReference>
<dbReference type="GO" id="GO:0008270">
    <property type="term" value="F:zinc ion binding"/>
    <property type="evidence" value="ECO:0007669"/>
    <property type="project" value="UniProtKB-KW"/>
</dbReference>
<accession>A0AAN8WHZ9</accession>
<evidence type="ECO:0000256" key="9">
    <source>
        <dbReference type="SAM" id="MobiDB-lite"/>
    </source>
</evidence>
<dbReference type="FunFam" id="3.30.160.60:FF:001102">
    <property type="entry name" value="Transcription factor IIIA"/>
    <property type="match status" value="1"/>
</dbReference>
<evidence type="ECO:0000256" key="3">
    <source>
        <dbReference type="ARBA" id="ARBA00022737"/>
    </source>
</evidence>
<proteinExistence type="predicted"/>
<dbReference type="Pfam" id="PF00096">
    <property type="entry name" value="zf-C2H2"/>
    <property type="match status" value="2"/>
</dbReference>
<feature type="domain" description="C2H2-type" evidence="10">
    <location>
        <begin position="282"/>
        <end position="309"/>
    </location>
</feature>
<comment type="caution">
    <text evidence="11">The sequence shown here is derived from an EMBL/GenBank/DDBJ whole genome shotgun (WGS) entry which is preliminary data.</text>
</comment>
<dbReference type="InterPro" id="IPR050589">
    <property type="entry name" value="Ikaros_C2H2-ZF"/>
</dbReference>
<dbReference type="PANTHER" id="PTHR24404">
    <property type="entry name" value="ZINC FINGER PROTEIN"/>
    <property type="match status" value="1"/>
</dbReference>
<evidence type="ECO:0000256" key="4">
    <source>
        <dbReference type="ARBA" id="ARBA00022771"/>
    </source>
</evidence>
<evidence type="ECO:0000256" key="2">
    <source>
        <dbReference type="ARBA" id="ARBA00022723"/>
    </source>
</evidence>
<dbReference type="InterPro" id="IPR055987">
    <property type="entry name" value="DUF7565"/>
</dbReference>
<keyword evidence="3" id="KW-0677">Repeat</keyword>
<dbReference type="FunFam" id="3.30.160.60:FF:000446">
    <property type="entry name" value="Zinc finger protein"/>
    <property type="match status" value="2"/>
</dbReference>
<dbReference type="FunFam" id="3.30.160.60:FF:000125">
    <property type="entry name" value="Putative zinc finger protein 143"/>
    <property type="match status" value="1"/>
</dbReference>
<dbReference type="InterPro" id="IPR036236">
    <property type="entry name" value="Znf_C2H2_sf"/>
</dbReference>
<dbReference type="Pfam" id="PF24446">
    <property type="entry name" value="DUF7565"/>
    <property type="match status" value="1"/>
</dbReference>
<evidence type="ECO:0000259" key="10">
    <source>
        <dbReference type="PROSITE" id="PS50157"/>
    </source>
</evidence>
<evidence type="ECO:0000313" key="11">
    <source>
        <dbReference type="EMBL" id="KAK7066567.1"/>
    </source>
</evidence>
<name>A0AAN8WHZ9_HALRR</name>
<feature type="domain" description="C2H2-type" evidence="10">
    <location>
        <begin position="366"/>
        <end position="393"/>
    </location>
</feature>
<keyword evidence="2" id="KW-0479">Metal-binding</keyword>
<evidence type="ECO:0000256" key="6">
    <source>
        <dbReference type="ARBA" id="ARBA00023125"/>
    </source>
</evidence>
<dbReference type="Proteomes" id="UP001381693">
    <property type="component" value="Unassembled WGS sequence"/>
</dbReference>
<dbReference type="PROSITE" id="PS00028">
    <property type="entry name" value="ZINC_FINGER_C2H2_1"/>
    <property type="match status" value="7"/>
</dbReference>
<feature type="compositionally biased region" description="Acidic residues" evidence="9">
    <location>
        <begin position="157"/>
        <end position="167"/>
    </location>
</feature>
<dbReference type="AlphaFoldDB" id="A0AAN8WHZ9"/>
<keyword evidence="6" id="KW-0238">DNA-binding</keyword>
<protein>
    <recommendedName>
        <fullName evidence="10">C2H2-type domain-containing protein</fullName>
    </recommendedName>
</protein>
<feature type="domain" description="C2H2-type" evidence="10">
    <location>
        <begin position="426"/>
        <end position="453"/>
    </location>
</feature>
<dbReference type="GO" id="GO:0003677">
    <property type="term" value="F:DNA binding"/>
    <property type="evidence" value="ECO:0007669"/>
    <property type="project" value="UniProtKB-KW"/>
</dbReference>
<evidence type="ECO:0000256" key="1">
    <source>
        <dbReference type="ARBA" id="ARBA00004123"/>
    </source>
</evidence>
<keyword evidence="12" id="KW-1185">Reference proteome</keyword>
<keyword evidence="7" id="KW-0539">Nucleus</keyword>
<feature type="domain" description="C2H2-type" evidence="10">
    <location>
        <begin position="339"/>
        <end position="364"/>
    </location>
</feature>
<gene>
    <name evidence="11" type="ORF">SK128_020231</name>
</gene>
<dbReference type="GO" id="GO:0005634">
    <property type="term" value="C:nucleus"/>
    <property type="evidence" value="ECO:0007669"/>
    <property type="project" value="UniProtKB-SubCell"/>
</dbReference>
<organism evidence="11 12">
    <name type="scientific">Halocaridina rubra</name>
    <name type="common">Hawaiian red shrimp</name>
    <dbReference type="NCBI Taxonomy" id="373956"/>
    <lineage>
        <taxon>Eukaryota</taxon>
        <taxon>Metazoa</taxon>
        <taxon>Ecdysozoa</taxon>
        <taxon>Arthropoda</taxon>
        <taxon>Crustacea</taxon>
        <taxon>Multicrustacea</taxon>
        <taxon>Malacostraca</taxon>
        <taxon>Eumalacostraca</taxon>
        <taxon>Eucarida</taxon>
        <taxon>Decapoda</taxon>
        <taxon>Pleocyemata</taxon>
        <taxon>Caridea</taxon>
        <taxon>Atyoidea</taxon>
        <taxon>Atyidae</taxon>
        <taxon>Halocaridina</taxon>
    </lineage>
</organism>
<dbReference type="Gene3D" id="3.30.160.60">
    <property type="entry name" value="Classic Zinc Finger"/>
    <property type="match status" value="6"/>
</dbReference>
<keyword evidence="4 8" id="KW-0863">Zinc-finger</keyword>
<reference evidence="11 12" key="1">
    <citation type="submission" date="2023-11" db="EMBL/GenBank/DDBJ databases">
        <title>Halocaridina rubra genome assembly.</title>
        <authorList>
            <person name="Smith C."/>
        </authorList>
    </citation>
    <scope>NUCLEOTIDE SEQUENCE [LARGE SCALE GENOMIC DNA]</scope>
    <source>
        <strain evidence="11">EP-1</strain>
        <tissue evidence="11">Whole</tissue>
    </source>
</reference>
<feature type="domain" description="C2H2-type" evidence="10">
    <location>
        <begin position="190"/>
        <end position="219"/>
    </location>
</feature>
<feature type="domain" description="C2H2-type" evidence="10">
    <location>
        <begin position="395"/>
        <end position="425"/>
    </location>
</feature>
<dbReference type="EMBL" id="JAXCGZ010019130">
    <property type="protein sequence ID" value="KAK7066567.1"/>
    <property type="molecule type" value="Genomic_DNA"/>
</dbReference>
<evidence type="ECO:0000313" key="12">
    <source>
        <dbReference type="Proteomes" id="UP001381693"/>
    </source>
</evidence>
<dbReference type="SMART" id="SM00355">
    <property type="entry name" value="ZnF_C2H2"/>
    <property type="match status" value="9"/>
</dbReference>
<keyword evidence="5" id="KW-0862">Zinc</keyword>
<evidence type="ECO:0000256" key="8">
    <source>
        <dbReference type="PROSITE-ProRule" id="PRU00042"/>
    </source>
</evidence>